<dbReference type="PaxDb" id="3880-AES70211"/>
<dbReference type="Proteomes" id="UP000002051">
    <property type="component" value="Chromosome 3"/>
</dbReference>
<reference evidence="6" key="4">
    <citation type="journal article" date="2018" name="Nat. Plants">
        <title>Whole-genome landscape of Medicago truncatula symbiotic genes.</title>
        <authorList>
            <person name="Pecrix Y."/>
            <person name="Staton S.E."/>
            <person name="Sallet E."/>
            <person name="Lelandais-Briere C."/>
            <person name="Moreau S."/>
            <person name="Carrere S."/>
            <person name="Blein T."/>
            <person name="Jardinaud M.F."/>
            <person name="Latrasse D."/>
            <person name="Zouine M."/>
            <person name="Zahm M."/>
            <person name="Kreplak J."/>
            <person name="Mayjonade B."/>
            <person name="Satge C."/>
            <person name="Perez M."/>
            <person name="Cauet S."/>
            <person name="Marande W."/>
            <person name="Chantry-Darmon C."/>
            <person name="Lopez-Roques C."/>
            <person name="Bouchez O."/>
            <person name="Berard A."/>
            <person name="Debelle F."/>
            <person name="Munos S."/>
            <person name="Bendahmane A."/>
            <person name="Berges H."/>
            <person name="Niebel A."/>
            <person name="Buitink J."/>
            <person name="Frugier F."/>
            <person name="Benhamed M."/>
            <person name="Crespi M."/>
            <person name="Gouzy J."/>
            <person name="Gamas P."/>
        </authorList>
    </citation>
    <scope>NUCLEOTIDE SEQUENCE [LARGE SCALE GENOMIC DNA]</scope>
    <source>
        <strain evidence="6">cv. Jemalong A17</strain>
    </source>
</reference>
<feature type="signal peptide" evidence="1">
    <location>
        <begin position="1"/>
        <end position="29"/>
    </location>
</feature>
<evidence type="ECO:0000313" key="4">
    <source>
        <dbReference type="EnsemblPlants" id="AES70211"/>
    </source>
</evidence>
<organism evidence="2 5">
    <name type="scientific">Medicago truncatula</name>
    <name type="common">Barrel medic</name>
    <name type="synonym">Medicago tribuloides</name>
    <dbReference type="NCBI Taxonomy" id="3880"/>
    <lineage>
        <taxon>Eukaryota</taxon>
        <taxon>Viridiplantae</taxon>
        <taxon>Streptophyta</taxon>
        <taxon>Embryophyta</taxon>
        <taxon>Tracheophyta</taxon>
        <taxon>Spermatophyta</taxon>
        <taxon>Magnoliopsida</taxon>
        <taxon>eudicotyledons</taxon>
        <taxon>Gunneridae</taxon>
        <taxon>Pentapetalae</taxon>
        <taxon>rosids</taxon>
        <taxon>fabids</taxon>
        <taxon>Fabales</taxon>
        <taxon>Fabaceae</taxon>
        <taxon>Papilionoideae</taxon>
        <taxon>50 kb inversion clade</taxon>
        <taxon>NPAAA clade</taxon>
        <taxon>Hologalegina</taxon>
        <taxon>IRL clade</taxon>
        <taxon>Trifolieae</taxon>
        <taxon>Medicago</taxon>
    </lineage>
</organism>
<reference evidence="2 5" key="1">
    <citation type="journal article" date="2011" name="Nature">
        <title>The Medicago genome provides insight into the evolution of rhizobial symbioses.</title>
        <authorList>
            <person name="Young N.D."/>
            <person name="Debelle F."/>
            <person name="Oldroyd G.E."/>
            <person name="Geurts R."/>
            <person name="Cannon S.B."/>
            <person name="Udvardi M.K."/>
            <person name="Benedito V.A."/>
            <person name="Mayer K.F."/>
            <person name="Gouzy J."/>
            <person name="Schoof H."/>
            <person name="Van de Peer Y."/>
            <person name="Proost S."/>
            <person name="Cook D.R."/>
            <person name="Meyers B.C."/>
            <person name="Spannagl M."/>
            <person name="Cheung F."/>
            <person name="De Mita S."/>
            <person name="Krishnakumar V."/>
            <person name="Gundlach H."/>
            <person name="Zhou S."/>
            <person name="Mudge J."/>
            <person name="Bharti A.K."/>
            <person name="Murray J.D."/>
            <person name="Naoumkina M.A."/>
            <person name="Rosen B."/>
            <person name="Silverstein K.A."/>
            <person name="Tang H."/>
            <person name="Rombauts S."/>
            <person name="Zhao P.X."/>
            <person name="Zhou P."/>
            <person name="Barbe V."/>
            <person name="Bardou P."/>
            <person name="Bechner M."/>
            <person name="Bellec A."/>
            <person name="Berger A."/>
            <person name="Berges H."/>
            <person name="Bidwell S."/>
            <person name="Bisseling T."/>
            <person name="Choisne N."/>
            <person name="Couloux A."/>
            <person name="Denny R."/>
            <person name="Deshpande S."/>
            <person name="Dai X."/>
            <person name="Doyle J.J."/>
            <person name="Dudez A.M."/>
            <person name="Farmer A.D."/>
            <person name="Fouteau S."/>
            <person name="Franken C."/>
            <person name="Gibelin C."/>
            <person name="Gish J."/>
            <person name="Goldstein S."/>
            <person name="Gonzalez A.J."/>
            <person name="Green P.J."/>
            <person name="Hallab A."/>
            <person name="Hartog M."/>
            <person name="Hua A."/>
            <person name="Humphray S.J."/>
            <person name="Jeong D.H."/>
            <person name="Jing Y."/>
            <person name="Jocker A."/>
            <person name="Kenton S.M."/>
            <person name="Kim D.J."/>
            <person name="Klee K."/>
            <person name="Lai H."/>
            <person name="Lang C."/>
            <person name="Lin S."/>
            <person name="Macmil S.L."/>
            <person name="Magdelenat G."/>
            <person name="Matthews L."/>
            <person name="McCorrison J."/>
            <person name="Monaghan E.L."/>
            <person name="Mun J.H."/>
            <person name="Najar F.Z."/>
            <person name="Nicholson C."/>
            <person name="Noirot C."/>
            <person name="O'Bleness M."/>
            <person name="Paule C.R."/>
            <person name="Poulain J."/>
            <person name="Prion F."/>
            <person name="Qin B."/>
            <person name="Qu C."/>
            <person name="Retzel E.F."/>
            <person name="Riddle C."/>
            <person name="Sallet E."/>
            <person name="Samain S."/>
            <person name="Samson N."/>
            <person name="Sanders I."/>
            <person name="Saurat O."/>
            <person name="Scarpelli C."/>
            <person name="Schiex T."/>
            <person name="Segurens B."/>
            <person name="Severin A.J."/>
            <person name="Sherrier D.J."/>
            <person name="Shi R."/>
            <person name="Sims S."/>
            <person name="Singer S.R."/>
            <person name="Sinharoy S."/>
            <person name="Sterck L."/>
            <person name="Viollet A."/>
            <person name="Wang B.B."/>
            <person name="Wang K."/>
            <person name="Wang M."/>
            <person name="Wang X."/>
            <person name="Warfsmann J."/>
            <person name="Weissenbach J."/>
            <person name="White D.D."/>
            <person name="White J.D."/>
            <person name="Wiley G.B."/>
            <person name="Wincker P."/>
            <person name="Xing Y."/>
            <person name="Yang L."/>
            <person name="Yao Z."/>
            <person name="Ying F."/>
            <person name="Zhai J."/>
            <person name="Zhou L."/>
            <person name="Zuber A."/>
            <person name="Denarie J."/>
            <person name="Dixon R.A."/>
            <person name="May G.D."/>
            <person name="Schwartz D.C."/>
            <person name="Rogers J."/>
            <person name="Quetier F."/>
            <person name="Town C.D."/>
            <person name="Roe B.A."/>
        </authorList>
    </citation>
    <scope>NUCLEOTIDE SEQUENCE [LARGE SCALE GENOMIC DNA]</scope>
    <source>
        <strain evidence="2">A17</strain>
        <strain evidence="4 5">cv. Jemalong A17</strain>
    </source>
</reference>
<dbReference type="EMBL" id="CM001219">
    <property type="protein sequence ID" value="AES70211.1"/>
    <property type="molecule type" value="Genomic_DNA"/>
</dbReference>
<proteinExistence type="predicted"/>
<reference evidence="3" key="5">
    <citation type="journal article" date="2018" name="Nat. Plants">
        <title>Whole-genome landscape of Medicago truncatula symbiotic genes.</title>
        <authorList>
            <person name="Pecrix Y."/>
            <person name="Gamas P."/>
            <person name="Carrere S."/>
        </authorList>
    </citation>
    <scope>NUCLEOTIDE SEQUENCE</scope>
    <source>
        <tissue evidence="3">Leaves</tissue>
    </source>
</reference>
<dbReference type="HOGENOM" id="CLU_190964_2_0_1"/>
<keyword evidence="5" id="KW-1185">Reference proteome</keyword>
<name>G7J1B4_MEDTR</name>
<protein>
    <submittedName>
        <fullName evidence="2">LCR-like protein</fullName>
    </submittedName>
</protein>
<reference evidence="2 5" key="2">
    <citation type="journal article" date="2014" name="BMC Genomics">
        <title>An improved genome release (version Mt4.0) for the model legume Medicago truncatula.</title>
        <authorList>
            <person name="Tang H."/>
            <person name="Krishnakumar V."/>
            <person name="Bidwell S."/>
            <person name="Rosen B."/>
            <person name="Chan A."/>
            <person name="Zhou S."/>
            <person name="Gentzbittel L."/>
            <person name="Childs K.L."/>
            <person name="Yandell M."/>
            <person name="Gundlach H."/>
            <person name="Mayer K.F."/>
            <person name="Schwartz D.C."/>
            <person name="Town C.D."/>
        </authorList>
    </citation>
    <scope>GENOME REANNOTATION</scope>
    <source>
        <strain evidence="4 5">cv. Jemalong A17</strain>
    </source>
</reference>
<evidence type="ECO:0000256" key="1">
    <source>
        <dbReference type="SAM" id="SignalP"/>
    </source>
</evidence>
<evidence type="ECO:0000313" key="6">
    <source>
        <dbReference type="Proteomes" id="UP000265566"/>
    </source>
</evidence>
<dbReference type="Gramene" id="rna15139">
    <property type="protein sequence ID" value="RHN67010.1"/>
    <property type="gene ID" value="gene15139"/>
</dbReference>
<dbReference type="EMBL" id="PSQE01000003">
    <property type="protein sequence ID" value="RHN67010.1"/>
    <property type="molecule type" value="Genomic_DNA"/>
</dbReference>
<evidence type="ECO:0000313" key="3">
    <source>
        <dbReference type="EMBL" id="RHN67010.1"/>
    </source>
</evidence>
<accession>G7J1B4</accession>
<gene>
    <name evidence="2" type="ordered locus">MTR_3g049780</name>
    <name evidence="3" type="ORF">MtrunA17_Chr3g0098021</name>
</gene>
<keyword evidence="1" id="KW-0732">Signal</keyword>
<feature type="chain" id="PRO_5014572625" evidence="1">
    <location>
        <begin position="30"/>
        <end position="65"/>
    </location>
</feature>
<reference evidence="4" key="3">
    <citation type="submission" date="2015-04" db="UniProtKB">
        <authorList>
            <consortium name="EnsemblPlants"/>
        </authorList>
    </citation>
    <scope>IDENTIFICATION</scope>
    <source>
        <strain evidence="4">cv. Jemalong A17</strain>
    </source>
</reference>
<sequence>MAKHISQYFLLGILCIVLVLALGPTPVLSQCIWPGMCLGPAICDARCKFLLRPGGRCLGFVCCCT</sequence>
<evidence type="ECO:0000313" key="5">
    <source>
        <dbReference type="Proteomes" id="UP000002051"/>
    </source>
</evidence>
<evidence type="ECO:0000313" key="2">
    <source>
        <dbReference type="EMBL" id="AES70211.1"/>
    </source>
</evidence>
<dbReference type="AlphaFoldDB" id="G7J1B4"/>
<dbReference type="Proteomes" id="UP000265566">
    <property type="component" value="Chromosome 3"/>
</dbReference>
<dbReference type="EnsemblPlants" id="AES70211">
    <property type="protein sequence ID" value="AES70211"/>
    <property type="gene ID" value="MTR_3g049780"/>
</dbReference>